<feature type="compositionally biased region" description="Polar residues" evidence="1">
    <location>
        <begin position="1"/>
        <end position="14"/>
    </location>
</feature>
<evidence type="ECO:0000256" key="1">
    <source>
        <dbReference type="SAM" id="MobiDB-lite"/>
    </source>
</evidence>
<dbReference type="EMBL" id="CP035810">
    <property type="protein sequence ID" value="QIN29828.1"/>
    <property type="molecule type" value="Genomic_DNA"/>
</dbReference>
<reference evidence="2 3" key="1">
    <citation type="submission" date="2019-02" db="EMBL/GenBank/DDBJ databases">
        <title>Complete Genome Sequence and Methylome Analysis of Brevibacterium luteolum NEB1784.</title>
        <authorList>
            <person name="Fomenkov A."/>
            <person name="Roberts R.J."/>
        </authorList>
    </citation>
    <scope>NUCLEOTIDE SEQUENCE [LARGE SCALE GENOMIC DNA]</scope>
    <source>
        <strain evidence="2 3">NEB1784</strain>
    </source>
</reference>
<sequence length="212" mass="22787">MSNPKSSYWHTGQGASAPGAPRAEAPDPQGAACTALRLNPTITQFEAEDIVRRKIGGGAAAATLVHHPFWSVDVRARRTRGRRFRISELWCEKATPQHEAESGSSTVSVMVDAKSGTSLISSIPINGVDVPSPCQAHLSGPGTNTADKARQLVATALRKRFRLGMSFDLFPAEPRAVLKPNWVVDARHGQLAATLLVDGFDGSHWVMNAEKL</sequence>
<dbReference type="AlphaFoldDB" id="A0A6G8KYE0"/>
<organism evidence="2 3">
    <name type="scientific">Brevibacterium luteolum</name>
    <dbReference type="NCBI Taxonomy" id="199591"/>
    <lineage>
        <taxon>Bacteria</taxon>
        <taxon>Bacillati</taxon>
        <taxon>Actinomycetota</taxon>
        <taxon>Actinomycetes</taxon>
        <taxon>Micrococcales</taxon>
        <taxon>Brevibacteriaceae</taxon>
        <taxon>Brevibacterium</taxon>
    </lineage>
</organism>
<evidence type="ECO:0000313" key="2">
    <source>
        <dbReference type="EMBL" id="QIN29828.1"/>
    </source>
</evidence>
<evidence type="ECO:0000313" key="3">
    <source>
        <dbReference type="Proteomes" id="UP000501518"/>
    </source>
</evidence>
<dbReference type="RefSeq" id="WP_165884208.1">
    <property type="nucleotide sequence ID" value="NZ_CP035810.1"/>
</dbReference>
<gene>
    <name evidence="2" type="ORF">EW640_11495</name>
</gene>
<proteinExistence type="predicted"/>
<dbReference type="Proteomes" id="UP000501518">
    <property type="component" value="Chromosome"/>
</dbReference>
<protein>
    <submittedName>
        <fullName evidence="2">Uncharacterized protein</fullName>
    </submittedName>
</protein>
<feature type="region of interest" description="Disordered" evidence="1">
    <location>
        <begin position="1"/>
        <end position="29"/>
    </location>
</feature>
<dbReference type="KEGG" id="blut:EW640_11495"/>
<name>A0A6G8KYE0_9MICO</name>
<accession>A0A6G8KYE0</accession>